<dbReference type="OrthoDB" id="9023307at2"/>
<evidence type="ECO:0000313" key="4">
    <source>
        <dbReference type="Proteomes" id="UP000494135"/>
    </source>
</evidence>
<dbReference type="EMBL" id="NBYX01000007">
    <property type="protein sequence ID" value="ORT85291.1"/>
    <property type="molecule type" value="Genomic_DNA"/>
</dbReference>
<dbReference type="Proteomes" id="UP000494135">
    <property type="component" value="Unassembled WGS sequence"/>
</dbReference>
<reference evidence="1 4" key="2">
    <citation type="submission" date="2020-04" db="EMBL/GenBank/DDBJ databases">
        <authorList>
            <person name="De Canck E."/>
        </authorList>
    </citation>
    <scope>NUCLEOTIDE SEQUENCE [LARGE SCALE GENOMIC DNA]</scope>
    <source>
        <strain evidence="1 4">LMG 29660</strain>
    </source>
</reference>
<reference evidence="2 3" key="1">
    <citation type="submission" date="2017-04" db="EMBL/GenBank/DDBJ databases">
        <title>Burkholderia puraquae sp. nov., a novel Burkholderia cepacia complex species from hospital setting samples.</title>
        <authorList>
            <person name="Martina P."/>
            <person name="Leguizamon M."/>
            <person name="Prieto C."/>
            <person name="Sousa S."/>
            <person name="Montanaro P."/>
            <person name="Draghi W."/>
            <person name="Staembler M."/>
            <person name="Bettiol M."/>
            <person name="Figoli C."/>
            <person name="Palau J."/>
            <person name="Alvarez F."/>
            <person name="Benetti S."/>
            <person name="Anchat E."/>
            <person name="Vescina C."/>
            <person name="Ferreras J."/>
            <person name="Lasch P."/>
            <person name="Lagares A."/>
            <person name="Zorreguieta A."/>
            <person name="Yantorno O."/>
            <person name="Bosch A."/>
        </authorList>
    </citation>
    <scope>NUCLEOTIDE SEQUENCE [LARGE SCALE GENOMIC DNA]</scope>
    <source>
        <strain evidence="2 3">CAMPA 1040</strain>
    </source>
</reference>
<keyword evidence="3" id="KW-1185">Reference proteome</keyword>
<evidence type="ECO:0000313" key="1">
    <source>
        <dbReference type="EMBL" id="CAB3756452.1"/>
    </source>
</evidence>
<dbReference type="RefSeq" id="WP_085039900.1">
    <property type="nucleotide sequence ID" value="NZ_CADIKG010000005.1"/>
</dbReference>
<proteinExistence type="predicted"/>
<dbReference type="EMBL" id="CADIKG010000005">
    <property type="protein sequence ID" value="CAB3756452.1"/>
    <property type="molecule type" value="Genomic_DNA"/>
</dbReference>
<accession>A0A1X1PGH0</accession>
<name>A0A1X1PGH0_9BURK</name>
<sequence length="117" mass="13006">MAANRSQKIPSPQRVEGIVFFLALAEDRWVEVIGVPFEHRGRTWAVHRSTISDPSMPAMFDVSDVETGRGLGRIMEGSIDAARVVAIEKIDRATPEQWTAFFPAKRPTKSRARAAAE</sequence>
<organism evidence="2 3">
    <name type="scientific">Burkholderia puraquae</name>
    <dbReference type="NCBI Taxonomy" id="1904757"/>
    <lineage>
        <taxon>Bacteria</taxon>
        <taxon>Pseudomonadati</taxon>
        <taxon>Pseudomonadota</taxon>
        <taxon>Betaproteobacteria</taxon>
        <taxon>Burkholderiales</taxon>
        <taxon>Burkholderiaceae</taxon>
        <taxon>Burkholderia</taxon>
        <taxon>Burkholderia cepacia complex</taxon>
    </lineage>
</organism>
<dbReference type="Proteomes" id="UP000193146">
    <property type="component" value="Unassembled WGS sequence"/>
</dbReference>
<evidence type="ECO:0000313" key="3">
    <source>
        <dbReference type="Proteomes" id="UP000193146"/>
    </source>
</evidence>
<gene>
    <name evidence="2" type="ORF">B7G54_15840</name>
    <name evidence="1" type="ORF">LMG29660_02857</name>
</gene>
<dbReference type="AlphaFoldDB" id="A0A1X1PGH0"/>
<protein>
    <submittedName>
        <fullName evidence="2">Uncharacterized protein</fullName>
    </submittedName>
</protein>
<evidence type="ECO:0000313" key="2">
    <source>
        <dbReference type="EMBL" id="ORT85291.1"/>
    </source>
</evidence>